<evidence type="ECO:0000313" key="2">
    <source>
        <dbReference type="Proteomes" id="UP000019132"/>
    </source>
</evidence>
<dbReference type="EMBL" id="GL376590">
    <property type="status" value="NOT_ANNOTATED_CDS"/>
    <property type="molecule type" value="Genomic_DNA"/>
</dbReference>
<keyword evidence="2" id="KW-1185">Reference proteome</keyword>
<dbReference type="Proteomes" id="UP000019132">
    <property type="component" value="Unassembled WGS sequence"/>
</dbReference>
<dbReference type="STRING" id="431595.K3X116"/>
<evidence type="ECO:0000313" key="1">
    <source>
        <dbReference type="EnsemblProtists" id="PYU1_T010915"/>
    </source>
</evidence>
<dbReference type="VEuPathDB" id="FungiDB:PYU1_G010892"/>
<reference evidence="1" key="3">
    <citation type="submission" date="2015-02" db="UniProtKB">
        <authorList>
            <consortium name="EnsemblProtists"/>
        </authorList>
    </citation>
    <scope>IDENTIFICATION</scope>
    <source>
        <strain evidence="1">DAOM BR144</strain>
    </source>
</reference>
<reference evidence="2" key="2">
    <citation type="submission" date="2010-04" db="EMBL/GenBank/DDBJ databases">
        <authorList>
            <person name="Buell R."/>
            <person name="Hamilton J."/>
            <person name="Hostetler J."/>
        </authorList>
    </citation>
    <scope>NUCLEOTIDE SEQUENCE [LARGE SCALE GENOMIC DNA]</scope>
    <source>
        <strain evidence="2">DAOM:BR144</strain>
    </source>
</reference>
<reference evidence="2" key="1">
    <citation type="journal article" date="2010" name="Genome Biol.">
        <title>Genome sequence of the necrotrophic plant pathogen Pythium ultimum reveals original pathogenicity mechanisms and effector repertoire.</title>
        <authorList>
            <person name="Levesque C.A."/>
            <person name="Brouwer H."/>
            <person name="Cano L."/>
            <person name="Hamilton J.P."/>
            <person name="Holt C."/>
            <person name="Huitema E."/>
            <person name="Raffaele S."/>
            <person name="Robideau G.P."/>
            <person name="Thines M."/>
            <person name="Win J."/>
            <person name="Zerillo M.M."/>
            <person name="Beakes G.W."/>
            <person name="Boore J.L."/>
            <person name="Busam D."/>
            <person name="Dumas B."/>
            <person name="Ferriera S."/>
            <person name="Fuerstenberg S.I."/>
            <person name="Gachon C.M."/>
            <person name="Gaulin E."/>
            <person name="Govers F."/>
            <person name="Grenville-Briggs L."/>
            <person name="Horner N."/>
            <person name="Hostetler J."/>
            <person name="Jiang R.H."/>
            <person name="Johnson J."/>
            <person name="Krajaejun T."/>
            <person name="Lin H."/>
            <person name="Meijer H.J."/>
            <person name="Moore B."/>
            <person name="Morris P."/>
            <person name="Phuntmart V."/>
            <person name="Puiu D."/>
            <person name="Shetty J."/>
            <person name="Stajich J.E."/>
            <person name="Tripathy S."/>
            <person name="Wawra S."/>
            <person name="van West P."/>
            <person name="Whitty B.R."/>
            <person name="Coutinho P.M."/>
            <person name="Henrissat B."/>
            <person name="Martin F."/>
            <person name="Thomas P.D."/>
            <person name="Tyler B.M."/>
            <person name="De Vries R.P."/>
            <person name="Kamoun S."/>
            <person name="Yandell M."/>
            <person name="Tisserat N."/>
            <person name="Buell C.R."/>
        </authorList>
    </citation>
    <scope>NUCLEOTIDE SEQUENCE</scope>
    <source>
        <strain evidence="2">DAOM:BR144</strain>
    </source>
</reference>
<proteinExistence type="predicted"/>
<accession>K3X116</accession>
<dbReference type="HOGENOM" id="CLU_2066154_0_0_1"/>
<dbReference type="EnsemblProtists" id="PYU1_T010915">
    <property type="protein sequence ID" value="PYU1_T010915"/>
    <property type="gene ID" value="PYU1_G010892"/>
</dbReference>
<dbReference type="AlphaFoldDB" id="K3X116"/>
<organism evidence="1 2">
    <name type="scientific">Globisporangium ultimum (strain ATCC 200006 / CBS 805.95 / DAOM BR144)</name>
    <name type="common">Pythium ultimum</name>
    <dbReference type="NCBI Taxonomy" id="431595"/>
    <lineage>
        <taxon>Eukaryota</taxon>
        <taxon>Sar</taxon>
        <taxon>Stramenopiles</taxon>
        <taxon>Oomycota</taxon>
        <taxon>Peronosporomycetes</taxon>
        <taxon>Pythiales</taxon>
        <taxon>Pythiaceae</taxon>
        <taxon>Globisporangium</taxon>
    </lineage>
</organism>
<dbReference type="eggNOG" id="ENOG502R4FX">
    <property type="taxonomic scope" value="Eukaryota"/>
</dbReference>
<dbReference type="InParanoid" id="K3X116"/>
<protein>
    <submittedName>
        <fullName evidence="1">Uncharacterized protein</fullName>
    </submittedName>
</protein>
<name>K3X116_GLOUD</name>
<sequence length="119" mass="13396">MTYNCDSLTYERQGMTFGEEGNEIGYHFMQSLDRPEWPANKFKGVFRGHVTTCCLFKREDNKVETFLLGELFPSGNLPQRLAGFNIAGKWIDSGDEYGRVLPRAKALAAQTGSTVSIQH</sequence>